<dbReference type="EMBL" id="LVLJ01000396">
    <property type="protein sequence ID" value="OAE34507.1"/>
    <property type="molecule type" value="Genomic_DNA"/>
</dbReference>
<comment type="caution">
    <text evidence="2">The sequence shown here is derived from an EMBL/GenBank/DDBJ whole genome shotgun (WGS) entry which is preliminary data.</text>
</comment>
<feature type="region of interest" description="Disordered" evidence="1">
    <location>
        <begin position="1"/>
        <end position="53"/>
    </location>
</feature>
<keyword evidence="3" id="KW-1185">Reference proteome</keyword>
<organism evidence="2 3">
    <name type="scientific">Marchantia polymorpha subsp. ruderalis</name>
    <dbReference type="NCBI Taxonomy" id="1480154"/>
    <lineage>
        <taxon>Eukaryota</taxon>
        <taxon>Viridiplantae</taxon>
        <taxon>Streptophyta</taxon>
        <taxon>Embryophyta</taxon>
        <taxon>Marchantiophyta</taxon>
        <taxon>Marchantiopsida</taxon>
        <taxon>Marchantiidae</taxon>
        <taxon>Marchantiales</taxon>
        <taxon>Marchantiaceae</taxon>
        <taxon>Marchantia</taxon>
    </lineage>
</organism>
<dbReference type="Proteomes" id="UP000077202">
    <property type="component" value="Unassembled WGS sequence"/>
</dbReference>
<name>A0A176WMZ6_MARPO</name>
<feature type="compositionally biased region" description="Basic and acidic residues" evidence="1">
    <location>
        <begin position="94"/>
        <end position="106"/>
    </location>
</feature>
<feature type="compositionally biased region" description="Low complexity" evidence="1">
    <location>
        <begin position="18"/>
        <end position="34"/>
    </location>
</feature>
<gene>
    <name evidence="2" type="ORF">AXG93_1299s1210</name>
</gene>
<evidence type="ECO:0000256" key="1">
    <source>
        <dbReference type="SAM" id="MobiDB-lite"/>
    </source>
</evidence>
<protein>
    <submittedName>
        <fullName evidence="2">Uncharacterized protein</fullName>
    </submittedName>
</protein>
<accession>A0A176WMZ6</accession>
<evidence type="ECO:0000313" key="3">
    <source>
        <dbReference type="Proteomes" id="UP000077202"/>
    </source>
</evidence>
<feature type="region of interest" description="Disordered" evidence="1">
    <location>
        <begin position="66"/>
        <end position="109"/>
    </location>
</feature>
<dbReference type="AlphaFoldDB" id="A0A176WMZ6"/>
<reference evidence="2" key="1">
    <citation type="submission" date="2016-03" db="EMBL/GenBank/DDBJ databases">
        <title>Mechanisms controlling the formation of the plant cell surface in tip-growing cells are functionally conserved among land plants.</title>
        <authorList>
            <person name="Honkanen S."/>
            <person name="Jones V.A."/>
            <person name="Morieri G."/>
            <person name="Champion C."/>
            <person name="Hetherington A.J."/>
            <person name="Kelly S."/>
            <person name="Saint-Marcoux D."/>
            <person name="Proust H."/>
            <person name="Prescott H."/>
            <person name="Dolan L."/>
        </authorList>
    </citation>
    <scope>NUCLEOTIDE SEQUENCE [LARGE SCALE GENOMIC DNA]</scope>
    <source>
        <tissue evidence="2">Whole gametophyte</tissue>
    </source>
</reference>
<sequence length="161" mass="17715">MSSIRARPKKKVNRRGVVSDSSVSSVAKSDAAASTMDEGKREESTLRVVEGGTSGVQVEVPMEVVAESSEKRTATVGGTVVDAPEIPSLSPPQEDVRPEAEKKTSEEEPNELDVAFLDFLHDSVIPLLNYLDKKRERNTKELGFYVELVRNMTQIKRVIAE</sequence>
<feature type="compositionally biased region" description="Basic residues" evidence="1">
    <location>
        <begin position="1"/>
        <end position="14"/>
    </location>
</feature>
<proteinExistence type="predicted"/>
<evidence type="ECO:0000313" key="2">
    <source>
        <dbReference type="EMBL" id="OAE34507.1"/>
    </source>
</evidence>